<comment type="caution">
    <text evidence="1">The sequence shown here is derived from an EMBL/GenBank/DDBJ whole genome shotgun (WGS) entry which is preliminary data.</text>
</comment>
<dbReference type="AlphaFoldDB" id="A0AAW2FJ41"/>
<dbReference type="EMBL" id="JADYXP020000010">
    <property type="protein sequence ID" value="KAL0115039.1"/>
    <property type="molecule type" value="Genomic_DNA"/>
</dbReference>
<evidence type="ECO:0000313" key="2">
    <source>
        <dbReference type="Proteomes" id="UP001430953"/>
    </source>
</evidence>
<sequence length="197" mass="23801">MGAAALGGKCRETGYDRRRQSAVKWKPELRHIINIWRELSVRVNLRHRCHRDFQTSNRWLTPRREMIDYLTKEQHFKVCLTYKYDKREIALSNKDYAQRCENREIAFNKHKRGLRIWANEFRRGGTLPRETKTHLRERRCCEDDERNCGEQVAYDNHMERLSALAFAKITHSETRELRYRRVDFLFKNCASFTPHRG</sequence>
<keyword evidence="2" id="KW-1185">Reference proteome</keyword>
<accession>A0AAW2FJ41</accession>
<dbReference type="Proteomes" id="UP001430953">
    <property type="component" value="Unassembled WGS sequence"/>
</dbReference>
<organism evidence="1 2">
    <name type="scientific">Cardiocondyla obscurior</name>
    <dbReference type="NCBI Taxonomy" id="286306"/>
    <lineage>
        <taxon>Eukaryota</taxon>
        <taxon>Metazoa</taxon>
        <taxon>Ecdysozoa</taxon>
        <taxon>Arthropoda</taxon>
        <taxon>Hexapoda</taxon>
        <taxon>Insecta</taxon>
        <taxon>Pterygota</taxon>
        <taxon>Neoptera</taxon>
        <taxon>Endopterygota</taxon>
        <taxon>Hymenoptera</taxon>
        <taxon>Apocrita</taxon>
        <taxon>Aculeata</taxon>
        <taxon>Formicoidea</taxon>
        <taxon>Formicidae</taxon>
        <taxon>Myrmicinae</taxon>
        <taxon>Cardiocondyla</taxon>
    </lineage>
</organism>
<name>A0AAW2FJ41_9HYME</name>
<proteinExistence type="predicted"/>
<reference evidence="1 2" key="1">
    <citation type="submission" date="2023-03" db="EMBL/GenBank/DDBJ databases">
        <title>High recombination rates correlate with genetic variation in Cardiocondyla obscurior ants.</title>
        <authorList>
            <person name="Errbii M."/>
        </authorList>
    </citation>
    <scope>NUCLEOTIDE SEQUENCE [LARGE SCALE GENOMIC DNA]</scope>
    <source>
        <strain evidence="1">Alpha-2009</strain>
        <tissue evidence="1">Whole body</tissue>
    </source>
</reference>
<evidence type="ECO:0000313" key="1">
    <source>
        <dbReference type="EMBL" id="KAL0115039.1"/>
    </source>
</evidence>
<gene>
    <name evidence="1" type="ORF">PUN28_010539</name>
</gene>
<protein>
    <submittedName>
        <fullName evidence="1">Uncharacterized protein</fullName>
    </submittedName>
</protein>